<comment type="caution">
    <text evidence="2">The sequence shown here is derived from an EMBL/GenBank/DDBJ whole genome shotgun (WGS) entry which is preliminary data.</text>
</comment>
<dbReference type="Proteomes" id="UP000177785">
    <property type="component" value="Unassembled WGS sequence"/>
</dbReference>
<organism evidence="2 3">
    <name type="scientific">Candidatus Ryanbacteria bacterium RIFCSPHIGHO2_01_FULL_48_27</name>
    <dbReference type="NCBI Taxonomy" id="1802115"/>
    <lineage>
        <taxon>Bacteria</taxon>
        <taxon>Candidatus Ryaniibacteriota</taxon>
    </lineage>
</organism>
<dbReference type="AlphaFoldDB" id="A0A1G2G027"/>
<keyword evidence="1" id="KW-0472">Membrane</keyword>
<evidence type="ECO:0008006" key="4">
    <source>
        <dbReference type="Google" id="ProtNLM"/>
    </source>
</evidence>
<feature type="transmembrane region" description="Helical" evidence="1">
    <location>
        <begin position="179"/>
        <end position="198"/>
    </location>
</feature>
<protein>
    <recommendedName>
        <fullName evidence="4">Glycosyltransferase RgtA/B/C/D-like domain-containing protein</fullName>
    </recommendedName>
</protein>
<feature type="transmembrane region" description="Helical" evidence="1">
    <location>
        <begin position="138"/>
        <end position="159"/>
    </location>
</feature>
<feature type="transmembrane region" description="Helical" evidence="1">
    <location>
        <begin position="109"/>
        <end position="126"/>
    </location>
</feature>
<feature type="transmembrane region" description="Helical" evidence="1">
    <location>
        <begin position="214"/>
        <end position="238"/>
    </location>
</feature>
<proteinExistence type="predicted"/>
<gene>
    <name evidence="2" type="ORF">A2756_05195</name>
</gene>
<feature type="transmembrane region" description="Helical" evidence="1">
    <location>
        <begin position="288"/>
        <end position="310"/>
    </location>
</feature>
<feature type="transmembrane region" description="Helical" evidence="1">
    <location>
        <begin position="85"/>
        <end position="103"/>
    </location>
</feature>
<feature type="transmembrane region" description="Helical" evidence="1">
    <location>
        <begin position="347"/>
        <end position="365"/>
    </location>
</feature>
<name>A0A1G2G027_9BACT</name>
<evidence type="ECO:0000313" key="3">
    <source>
        <dbReference type="Proteomes" id="UP000177785"/>
    </source>
</evidence>
<dbReference type="EMBL" id="MHNL01000036">
    <property type="protein sequence ID" value="OGZ43342.1"/>
    <property type="molecule type" value="Genomic_DNA"/>
</dbReference>
<evidence type="ECO:0000313" key="2">
    <source>
        <dbReference type="EMBL" id="OGZ43342.1"/>
    </source>
</evidence>
<accession>A0A1G2G027</accession>
<sequence>MQIVLLCITIAFGAVLVYQPHFDYPYPLLGDEYVHLSLGKYVLEERALPFTNPYFSVPFPHVNFESGFDLLLAGLFLLTPGDPVLQYKFFAVAFFILNSLLLYRLVSVWFKNYWAALFAVFFFGTIKSEASFLAHQYFIPLTLGITLLLLSFLLFHAWIEKRRRQYPLLLAGTLTALALSYPPALFFFIGVILTYILSMNHSLHEGFHITKERFFWYFLGVAAIITTLFIGALSFFQMLGKIMFFSGWNNIETPLSPIFFFGIVPSVLAAIGLYTVAVPKHETAKVPLYWFLCSFGLLSVFYLFDFSIFIPTPRLFVFYLIGVSILAGAGFSFLLQFGKRFLPSTRVAAFAVVLLSSPLIFHYYTTFSKPLEFQKVLTPKIHAALVFLEREYPGNGIVIADSVTSIGVYPVSGKHVVNLLNTNIGGGSTREARLFITKDCREKRSDIMDQFSFYTGTIDLTTRPFFLLSSTKQNCPVFLEALYDKGPYIYKINGYEYLHASTALSGNTLEGDDWIEYYREDGSVHGTKKSTGESYTGTWSSSGGPEFCIVYAFDKKKTSCWKVSVRNGDVRSFDIERKPVPWRDARHLSGNPYNL</sequence>
<dbReference type="STRING" id="1802115.A2756_05195"/>
<evidence type="ECO:0000256" key="1">
    <source>
        <dbReference type="SAM" id="Phobius"/>
    </source>
</evidence>
<keyword evidence="1" id="KW-0812">Transmembrane</keyword>
<reference evidence="2 3" key="1">
    <citation type="journal article" date="2016" name="Nat. Commun.">
        <title>Thousands of microbial genomes shed light on interconnected biogeochemical processes in an aquifer system.</title>
        <authorList>
            <person name="Anantharaman K."/>
            <person name="Brown C.T."/>
            <person name="Hug L.A."/>
            <person name="Sharon I."/>
            <person name="Castelle C.J."/>
            <person name="Probst A.J."/>
            <person name="Thomas B.C."/>
            <person name="Singh A."/>
            <person name="Wilkins M.J."/>
            <person name="Karaoz U."/>
            <person name="Brodie E.L."/>
            <person name="Williams K.H."/>
            <person name="Hubbard S.S."/>
            <person name="Banfield J.F."/>
        </authorList>
    </citation>
    <scope>NUCLEOTIDE SEQUENCE [LARGE SCALE GENOMIC DNA]</scope>
</reference>
<feature type="transmembrane region" description="Helical" evidence="1">
    <location>
        <begin position="316"/>
        <end position="335"/>
    </location>
</feature>
<feature type="transmembrane region" description="Helical" evidence="1">
    <location>
        <begin position="258"/>
        <end position="276"/>
    </location>
</feature>
<keyword evidence="1" id="KW-1133">Transmembrane helix</keyword>